<evidence type="ECO:0000259" key="1">
    <source>
        <dbReference type="PROSITE" id="PS51704"/>
    </source>
</evidence>
<dbReference type="SUPFAM" id="SSF51695">
    <property type="entry name" value="PLC-like phosphodiesterases"/>
    <property type="match status" value="1"/>
</dbReference>
<evidence type="ECO:0000313" key="2">
    <source>
        <dbReference type="EMBL" id="GAA4472023.1"/>
    </source>
</evidence>
<protein>
    <recommendedName>
        <fullName evidence="1">GP-PDE domain-containing protein</fullName>
    </recommendedName>
</protein>
<dbReference type="PROSITE" id="PS51704">
    <property type="entry name" value="GP_PDE"/>
    <property type="match status" value="1"/>
</dbReference>
<feature type="domain" description="GP-PDE" evidence="1">
    <location>
        <begin position="73"/>
        <end position="306"/>
    </location>
</feature>
<dbReference type="InterPro" id="IPR030395">
    <property type="entry name" value="GP_PDE_dom"/>
</dbReference>
<dbReference type="EMBL" id="BAABGA010000120">
    <property type="protein sequence ID" value="GAA4472023.1"/>
    <property type="molecule type" value="Genomic_DNA"/>
</dbReference>
<dbReference type="PANTHER" id="PTHR46211:SF14">
    <property type="entry name" value="GLYCEROPHOSPHODIESTER PHOSPHODIESTERASE"/>
    <property type="match status" value="1"/>
</dbReference>
<name>A0ABP8NVZ7_9BACT</name>
<sequence>MVKISPSYRSAFARMHSRSRDEKQQCGAVNCLAIFIAFVVAVSVGADAQVHAADAASSANNSGDLAAAAGAVQRISAHRGSSHDRPENTIAAIERAIEAGATAVEIDVRTSRDGKLVIMHDAKVDRTTSGSGRVNDLTWPELAALDAGTWFGTEYHSERVLSLDQALQVCRGRIDVQLDLKEEGVAYANQIVAAVKVYGEPARTIAAVRTVEQSRQLKERLPEMKTLIFLRQKKQLDAFLTADVNYLRPQIAWIENDPTLLTKIRQAGAKIHFDATTGTPEKVLPLLKYHPESLLCDDPGQLVKTLAQLQAKK</sequence>
<dbReference type="Pfam" id="PF03009">
    <property type="entry name" value="GDPD"/>
    <property type="match status" value="1"/>
</dbReference>
<accession>A0ABP8NVZ7</accession>
<evidence type="ECO:0000313" key="3">
    <source>
        <dbReference type="Proteomes" id="UP001500840"/>
    </source>
</evidence>
<dbReference type="CDD" id="cd08566">
    <property type="entry name" value="GDPD_AtGDE_like"/>
    <property type="match status" value="1"/>
</dbReference>
<dbReference type="RefSeq" id="WP_345328086.1">
    <property type="nucleotide sequence ID" value="NZ_BAABGA010000120.1"/>
</dbReference>
<proteinExistence type="predicted"/>
<reference evidence="3" key="1">
    <citation type="journal article" date="2019" name="Int. J. Syst. Evol. Microbiol.">
        <title>The Global Catalogue of Microorganisms (GCM) 10K type strain sequencing project: providing services to taxonomists for standard genome sequencing and annotation.</title>
        <authorList>
            <consortium name="The Broad Institute Genomics Platform"/>
            <consortium name="The Broad Institute Genome Sequencing Center for Infectious Disease"/>
            <person name="Wu L."/>
            <person name="Ma J."/>
        </authorList>
    </citation>
    <scope>NUCLEOTIDE SEQUENCE [LARGE SCALE GENOMIC DNA]</scope>
    <source>
        <strain evidence="3">JCM 17759</strain>
    </source>
</reference>
<gene>
    <name evidence="2" type="ORF">GCM10023156_67640</name>
</gene>
<keyword evidence="3" id="KW-1185">Reference proteome</keyword>
<dbReference type="InterPro" id="IPR017946">
    <property type="entry name" value="PLC-like_Pdiesterase_TIM-brl"/>
</dbReference>
<organism evidence="2 3">
    <name type="scientific">Novipirellula rosea</name>
    <dbReference type="NCBI Taxonomy" id="1031540"/>
    <lineage>
        <taxon>Bacteria</taxon>
        <taxon>Pseudomonadati</taxon>
        <taxon>Planctomycetota</taxon>
        <taxon>Planctomycetia</taxon>
        <taxon>Pirellulales</taxon>
        <taxon>Pirellulaceae</taxon>
        <taxon>Novipirellula</taxon>
    </lineage>
</organism>
<dbReference type="Gene3D" id="3.20.20.190">
    <property type="entry name" value="Phosphatidylinositol (PI) phosphodiesterase"/>
    <property type="match status" value="1"/>
</dbReference>
<dbReference type="Proteomes" id="UP001500840">
    <property type="component" value="Unassembled WGS sequence"/>
</dbReference>
<dbReference type="PANTHER" id="PTHR46211">
    <property type="entry name" value="GLYCEROPHOSPHORYL DIESTER PHOSPHODIESTERASE"/>
    <property type="match status" value="1"/>
</dbReference>
<comment type="caution">
    <text evidence="2">The sequence shown here is derived from an EMBL/GenBank/DDBJ whole genome shotgun (WGS) entry which is preliminary data.</text>
</comment>